<accession>A0A835KGY0</accession>
<dbReference type="PANTHER" id="PTHR36063">
    <property type="entry name" value="ARABIDOPSIS THALIANA GENOMIC DNA, CHROMOSOME 5, P1 CLONE:MOK16"/>
    <property type="match status" value="1"/>
</dbReference>
<sequence length="105" mass="11895">MNYMKNLIVTKLVASGKMTKPCVSLTLPTLWDRGTHLVKHLVGLSIEIEPNDTGLSLTIEKKIKDLMRSWIEVVPVLFISSRKNSNSLALETITEEEARDREDDK</sequence>
<dbReference type="Proteomes" id="UP000657918">
    <property type="component" value="Unassembled WGS sequence"/>
</dbReference>
<evidence type="ECO:0000313" key="1">
    <source>
        <dbReference type="EMBL" id="KAF9685214.1"/>
    </source>
</evidence>
<name>A0A835KGY0_9ROSI</name>
<dbReference type="EMBL" id="JADGMS010000003">
    <property type="protein sequence ID" value="KAF9685214.1"/>
    <property type="molecule type" value="Genomic_DNA"/>
</dbReference>
<comment type="caution">
    <text evidence="1">The sequence shown here is derived from an EMBL/GenBank/DDBJ whole genome shotgun (WGS) entry which is preliminary data.</text>
</comment>
<keyword evidence="2" id="KW-1185">Reference proteome</keyword>
<protein>
    <submittedName>
        <fullName evidence="1">Uncharacterized protein</fullName>
    </submittedName>
</protein>
<reference evidence="1 2" key="1">
    <citation type="submission" date="2020-10" db="EMBL/GenBank/DDBJ databases">
        <title>Plant Genome Project.</title>
        <authorList>
            <person name="Zhang R.-G."/>
        </authorList>
    </citation>
    <scope>NUCLEOTIDE SEQUENCE [LARGE SCALE GENOMIC DNA]</scope>
    <source>
        <strain evidence="1">FAFU-HL-1</strain>
        <tissue evidence="1">Leaf</tissue>
    </source>
</reference>
<gene>
    <name evidence="1" type="ORF">SADUNF_Sadunf03G0031400</name>
</gene>
<dbReference type="AlphaFoldDB" id="A0A835KGY0"/>
<organism evidence="1 2">
    <name type="scientific">Salix dunnii</name>
    <dbReference type="NCBI Taxonomy" id="1413687"/>
    <lineage>
        <taxon>Eukaryota</taxon>
        <taxon>Viridiplantae</taxon>
        <taxon>Streptophyta</taxon>
        <taxon>Embryophyta</taxon>
        <taxon>Tracheophyta</taxon>
        <taxon>Spermatophyta</taxon>
        <taxon>Magnoliopsida</taxon>
        <taxon>eudicotyledons</taxon>
        <taxon>Gunneridae</taxon>
        <taxon>Pentapetalae</taxon>
        <taxon>rosids</taxon>
        <taxon>fabids</taxon>
        <taxon>Malpighiales</taxon>
        <taxon>Salicaceae</taxon>
        <taxon>Saliceae</taxon>
        <taxon>Salix</taxon>
    </lineage>
</organism>
<evidence type="ECO:0000313" key="2">
    <source>
        <dbReference type="Proteomes" id="UP000657918"/>
    </source>
</evidence>
<dbReference type="PANTHER" id="PTHR36063:SF1">
    <property type="entry name" value="ARABIDOPSIS THALIANA GENOMIC DNA, CHROMOSOME 5, P1 CLONE:MOK16"/>
    <property type="match status" value="1"/>
</dbReference>
<proteinExistence type="predicted"/>